<evidence type="ECO:0000256" key="1">
    <source>
        <dbReference type="SAM" id="Phobius"/>
    </source>
</evidence>
<feature type="transmembrane region" description="Helical" evidence="1">
    <location>
        <begin position="210"/>
        <end position="230"/>
    </location>
</feature>
<keyword evidence="3" id="KW-0378">Hydrolase</keyword>
<organism evidence="3 4">
    <name type="scientific">candidate division TA06 bacterium</name>
    <dbReference type="NCBI Taxonomy" id="2250710"/>
    <lineage>
        <taxon>Bacteria</taxon>
        <taxon>Bacteria division TA06</taxon>
    </lineage>
</organism>
<dbReference type="EMBL" id="JACQXR010000163">
    <property type="protein sequence ID" value="MBI4727851.1"/>
    <property type="molecule type" value="Genomic_DNA"/>
</dbReference>
<dbReference type="AlphaFoldDB" id="A0A933MLT5"/>
<dbReference type="GO" id="GO:0080120">
    <property type="term" value="P:CAAX-box protein maturation"/>
    <property type="evidence" value="ECO:0007669"/>
    <property type="project" value="UniProtKB-ARBA"/>
</dbReference>
<proteinExistence type="predicted"/>
<evidence type="ECO:0000259" key="2">
    <source>
        <dbReference type="Pfam" id="PF02517"/>
    </source>
</evidence>
<reference evidence="3" key="1">
    <citation type="submission" date="2020-07" db="EMBL/GenBank/DDBJ databases">
        <title>Huge and variable diversity of episymbiotic CPR bacteria and DPANN archaea in groundwater ecosystems.</title>
        <authorList>
            <person name="He C.Y."/>
            <person name="Keren R."/>
            <person name="Whittaker M."/>
            <person name="Farag I.F."/>
            <person name="Doudna J."/>
            <person name="Cate J.H.D."/>
            <person name="Banfield J.F."/>
        </authorList>
    </citation>
    <scope>NUCLEOTIDE SEQUENCE</scope>
    <source>
        <strain evidence="3">NC_groundwater_1520_Pr4_B-0.1um_53_5</strain>
    </source>
</reference>
<evidence type="ECO:0000313" key="3">
    <source>
        <dbReference type="EMBL" id="MBI4727851.1"/>
    </source>
</evidence>
<dbReference type="InterPro" id="IPR003675">
    <property type="entry name" value="Rce1/LyrA-like_dom"/>
</dbReference>
<feature type="domain" description="CAAX prenyl protease 2/Lysostaphin resistance protein A-like" evidence="2">
    <location>
        <begin position="125"/>
        <end position="219"/>
    </location>
</feature>
<keyword evidence="3" id="KW-0645">Protease</keyword>
<dbReference type="Proteomes" id="UP000736328">
    <property type="component" value="Unassembled WGS sequence"/>
</dbReference>
<feature type="transmembrane region" description="Helical" evidence="1">
    <location>
        <begin position="77"/>
        <end position="100"/>
    </location>
</feature>
<feature type="transmembrane region" description="Helical" evidence="1">
    <location>
        <begin position="120"/>
        <end position="138"/>
    </location>
</feature>
<accession>A0A933MLT5</accession>
<gene>
    <name evidence="3" type="ORF">HY768_11670</name>
</gene>
<name>A0A933MLT5_UNCT6</name>
<feature type="transmembrane region" description="Helical" evidence="1">
    <location>
        <begin position="186"/>
        <end position="203"/>
    </location>
</feature>
<protein>
    <submittedName>
        <fullName evidence="3">CPBP family intramembrane metalloprotease</fullName>
    </submittedName>
</protein>
<sequence length="234" mass="26209">MTKLQNKYSSPAFDFLLAALTLTPALANWLGLWILNDAWLAIVLCCLIFYGGAYWMIRVFRLRSMVAISSRNITKILGWGILTALAAAALVVVLGNIFFTRAISGNMLQVYSQRLAQSQALRYSFWQFFLFVGIIVPLGEELYWRAGLQGLLRLRFSKARTVIVSALLFTIYHLVTVGFLMPGWPGLPLAAAVFLSGLVLAWLTQQTRNIWAAAICHGLGGWGAIIYLVWKYLR</sequence>
<feature type="transmembrane region" description="Helical" evidence="1">
    <location>
        <begin position="38"/>
        <end position="57"/>
    </location>
</feature>
<evidence type="ECO:0000313" key="4">
    <source>
        <dbReference type="Proteomes" id="UP000736328"/>
    </source>
</evidence>
<feature type="transmembrane region" description="Helical" evidence="1">
    <location>
        <begin position="12"/>
        <end position="32"/>
    </location>
</feature>
<keyword evidence="1" id="KW-0812">Transmembrane</keyword>
<feature type="transmembrane region" description="Helical" evidence="1">
    <location>
        <begin position="159"/>
        <end position="180"/>
    </location>
</feature>
<comment type="caution">
    <text evidence="3">The sequence shown here is derived from an EMBL/GenBank/DDBJ whole genome shotgun (WGS) entry which is preliminary data.</text>
</comment>
<dbReference type="Pfam" id="PF02517">
    <property type="entry name" value="Rce1-like"/>
    <property type="match status" value="1"/>
</dbReference>
<keyword evidence="1" id="KW-0472">Membrane</keyword>
<keyword evidence="1" id="KW-1133">Transmembrane helix</keyword>
<dbReference type="GO" id="GO:0004175">
    <property type="term" value="F:endopeptidase activity"/>
    <property type="evidence" value="ECO:0007669"/>
    <property type="project" value="UniProtKB-ARBA"/>
</dbReference>
<dbReference type="GO" id="GO:0008237">
    <property type="term" value="F:metallopeptidase activity"/>
    <property type="evidence" value="ECO:0007669"/>
    <property type="project" value="UniProtKB-KW"/>
</dbReference>
<keyword evidence="3" id="KW-0482">Metalloprotease</keyword>